<feature type="region of interest" description="Disordered" evidence="1">
    <location>
        <begin position="453"/>
        <end position="551"/>
    </location>
</feature>
<feature type="region of interest" description="Disordered" evidence="1">
    <location>
        <begin position="115"/>
        <end position="210"/>
    </location>
</feature>
<reference evidence="2" key="1">
    <citation type="submission" date="2025-08" db="UniProtKB">
        <authorList>
            <consortium name="Ensembl"/>
        </authorList>
    </citation>
    <scope>IDENTIFICATION</scope>
</reference>
<feature type="region of interest" description="Disordered" evidence="1">
    <location>
        <begin position="337"/>
        <end position="433"/>
    </location>
</feature>
<evidence type="ECO:0000313" key="3">
    <source>
        <dbReference type="Proteomes" id="UP000694569"/>
    </source>
</evidence>
<proteinExistence type="predicted"/>
<feature type="compositionally biased region" description="Acidic residues" evidence="1">
    <location>
        <begin position="378"/>
        <end position="398"/>
    </location>
</feature>
<dbReference type="Proteomes" id="UP000694569">
    <property type="component" value="Unplaced"/>
</dbReference>
<name>A0A8C5QPJ7_9ANUR</name>
<evidence type="ECO:0000313" key="2">
    <source>
        <dbReference type="Ensembl" id="ENSLLEP00000040517.1"/>
    </source>
</evidence>
<feature type="compositionally biased region" description="Polar residues" evidence="1">
    <location>
        <begin position="119"/>
        <end position="131"/>
    </location>
</feature>
<dbReference type="InterPro" id="IPR051092">
    <property type="entry name" value="FYVE_RhoGEF_PH"/>
</dbReference>
<feature type="compositionally biased region" description="Polar residues" evidence="1">
    <location>
        <begin position="191"/>
        <end position="203"/>
    </location>
</feature>
<sequence length="997" mass="109146">MSADITKPALAPKPQGLDGFGLAPLTRCSSSLISKAGRAQRRSASRGPKPPIAPKPVLSPATERKCMEDTNNSLNKCPNGESSPPTNEILYTEDYSLDCSEPHAVAMTYEDYITAPGSKFTNSGNTNSEYENLSGVPAEPWEAPPADGELNDDMSCGPSGAGEEDSGHPESAPLGDLESGDSTEVEDSDNTDALSLRSSSTAEADSLAPHCGCDTLQFKNDFGNMEDFLPSDINEDSMEHEDIERDMKTAGCPDVILTDVSLDDLPIVEETRQEENTECSKSRVDVLCDDYSAESCDATEESAVGDLEVTSSLQVQCDEEVETGIIAETMVEAKKIAEEEQDSCKLNEAPLTDSNNAEEAEPPESRDPESSEAPQGEPEVDEDHEDTAEDLEEEDNAEDSCQIIPFEKEINEDAEASEDVISEVTTESDTELRGERLCQEVQCDQEIELCRTESPSEVPRTSVATEGSYAWPEDPSGLTHGEVIEGDGADTTEMSPENQESEVKEPLIESTEGMLKPELATEAEEEDDTNPYVLEDSVQSRNRKLLSTEDSVQEQVAEEATGSHCMMVECDFEEESHLLSIDRKNIVTRTRSYSGKIPGNVPETVPEETSADIDSQTSTCESQVHHSGDKPETKTCRSLPRKPGRFILYPRSYSVEGRENTVSLYLESDVSNFSPYVITSSGSFSQKNHHSSSGMSTPSSVVDIPPPFELASITKKPITKSSPSLLIENEASEKSFKKKKSSFKRFLTLKFKKKTENKVHVDVNASSSRSSSESSYQGSLRLMDLDRRSLSNSPQLPSRSGMPYCPDSPSAILFYKDMKRKGTSKAFNRSVARVESFEDRSRPPFMPLPLTKPRSISFPNADTSDYENIPTMSSDYENIQIPPNRPGRAGTFTEFFDDPCRALSSANENDGYVDMSSFNTLEAKPQAKDQEAESAYTEPYKVCPILVMAAGDVTSEEELRSSEDEGSPGEAALSQKVKGYKWLLSSLCHVPCPVMCM</sequence>
<feature type="compositionally biased region" description="Basic and acidic residues" evidence="1">
    <location>
        <begin position="623"/>
        <end position="635"/>
    </location>
</feature>
<dbReference type="GO" id="GO:0005737">
    <property type="term" value="C:cytoplasm"/>
    <property type="evidence" value="ECO:0007669"/>
    <property type="project" value="TreeGrafter"/>
</dbReference>
<feature type="compositionally biased region" description="Polar residues" evidence="1">
    <location>
        <begin position="69"/>
        <end position="86"/>
    </location>
</feature>
<evidence type="ECO:0000256" key="1">
    <source>
        <dbReference type="SAM" id="MobiDB-lite"/>
    </source>
</evidence>
<dbReference type="AlphaFoldDB" id="A0A8C5QPJ7"/>
<organism evidence="2 3">
    <name type="scientific">Leptobrachium leishanense</name>
    <name type="common">Leishan spiny toad</name>
    <dbReference type="NCBI Taxonomy" id="445787"/>
    <lineage>
        <taxon>Eukaryota</taxon>
        <taxon>Metazoa</taxon>
        <taxon>Chordata</taxon>
        <taxon>Craniata</taxon>
        <taxon>Vertebrata</taxon>
        <taxon>Euteleostomi</taxon>
        <taxon>Amphibia</taxon>
        <taxon>Batrachia</taxon>
        <taxon>Anura</taxon>
        <taxon>Pelobatoidea</taxon>
        <taxon>Megophryidae</taxon>
        <taxon>Leptobrachium</taxon>
    </lineage>
</organism>
<feature type="compositionally biased region" description="Acidic residues" evidence="1">
    <location>
        <begin position="178"/>
        <end position="190"/>
    </location>
</feature>
<evidence type="ECO:0008006" key="4">
    <source>
        <dbReference type="Google" id="ProtNLM"/>
    </source>
</evidence>
<reference evidence="2" key="2">
    <citation type="submission" date="2025-09" db="UniProtKB">
        <authorList>
            <consortium name="Ensembl"/>
        </authorList>
    </citation>
    <scope>IDENTIFICATION</scope>
</reference>
<dbReference type="OrthoDB" id="245697at2759"/>
<dbReference type="Ensembl" id="ENSLLET00000042166.1">
    <property type="protein sequence ID" value="ENSLLEP00000040517.1"/>
    <property type="gene ID" value="ENSLLEG00000025746.1"/>
</dbReference>
<dbReference type="GO" id="GO:0005085">
    <property type="term" value="F:guanyl-nucleotide exchange factor activity"/>
    <property type="evidence" value="ECO:0007669"/>
    <property type="project" value="TreeGrafter"/>
</dbReference>
<dbReference type="PANTHER" id="PTHR12673:SF13">
    <property type="entry name" value="FYVE, RHOGEF AND PH DOMAIN-CONTAINING PROTEIN 5"/>
    <property type="match status" value="1"/>
</dbReference>
<feature type="region of interest" description="Disordered" evidence="1">
    <location>
        <begin position="33"/>
        <end position="88"/>
    </location>
</feature>
<protein>
    <recommendedName>
        <fullName evidence="4">FYVE, RhoGEF and PH domain containing 5</fullName>
    </recommendedName>
</protein>
<dbReference type="PANTHER" id="PTHR12673">
    <property type="entry name" value="FACIOGENITAL DYSPLASIA PROTEIN"/>
    <property type="match status" value="1"/>
</dbReference>
<feature type="compositionally biased region" description="Acidic residues" evidence="1">
    <location>
        <begin position="412"/>
        <end position="429"/>
    </location>
</feature>
<dbReference type="GeneTree" id="ENSGT00940000157922"/>
<feature type="region of interest" description="Disordered" evidence="1">
    <location>
        <begin position="619"/>
        <end position="640"/>
    </location>
</feature>
<keyword evidence="3" id="KW-1185">Reference proteome</keyword>
<accession>A0A8C5QPJ7</accession>